<dbReference type="PANTHER" id="PTHR46233">
    <property type="entry name" value="HYDROXYACYLGLUTATHIONE HYDROLASE GLOC"/>
    <property type="match status" value="1"/>
</dbReference>
<evidence type="ECO:0000256" key="4">
    <source>
        <dbReference type="ARBA" id="ARBA00022833"/>
    </source>
</evidence>
<accession>A0A937K5K5</accession>
<gene>
    <name evidence="6" type="ORF">JK634_15070</name>
</gene>
<sequence>MNKLVLHGEEDVNCYFIEYNNKCYIVDPGYEKERIIKYVEDNNLEVLGILLTHGHADHISAMDCFNVPVYVYKDEYQNLLNNYNKVFEIYGRKMSYSLEKINLIRIDESKIFKIDDKEIHVIHTPGHTVGGVCYKFGEDLYTGDTLFKGRVGKWIFPTGNLASMKKSIIKLIETQDENVRVHPGHFDSSTIGEEKNSNPFYLEWKKN</sequence>
<comment type="caution">
    <text evidence="6">The sequence shown here is derived from an EMBL/GenBank/DDBJ whole genome shotgun (WGS) entry which is preliminary data.</text>
</comment>
<dbReference type="Pfam" id="PF00753">
    <property type="entry name" value="Lactamase_B"/>
    <property type="match status" value="1"/>
</dbReference>
<evidence type="ECO:0000313" key="6">
    <source>
        <dbReference type="EMBL" id="MBL4933134.1"/>
    </source>
</evidence>
<dbReference type="AlphaFoldDB" id="A0A937K5K5"/>
<dbReference type="Gene3D" id="3.60.15.10">
    <property type="entry name" value="Ribonuclease Z/Hydroxyacylglutathione hydrolase-like"/>
    <property type="match status" value="1"/>
</dbReference>
<dbReference type="EMBL" id="JAESWA010000023">
    <property type="protein sequence ID" value="MBL4933134.1"/>
    <property type="molecule type" value="Genomic_DNA"/>
</dbReference>
<dbReference type="Proteomes" id="UP000623681">
    <property type="component" value="Unassembled WGS sequence"/>
</dbReference>
<dbReference type="GO" id="GO:0046872">
    <property type="term" value="F:metal ion binding"/>
    <property type="evidence" value="ECO:0007669"/>
    <property type="project" value="UniProtKB-KW"/>
</dbReference>
<protein>
    <submittedName>
        <fullName evidence="6">MBL fold metallo-hydrolase</fullName>
    </submittedName>
</protein>
<comment type="cofactor">
    <cofactor evidence="1">
        <name>Zn(2+)</name>
        <dbReference type="ChEBI" id="CHEBI:29105"/>
    </cofactor>
</comment>
<evidence type="ECO:0000259" key="5">
    <source>
        <dbReference type="SMART" id="SM00849"/>
    </source>
</evidence>
<reference evidence="6" key="1">
    <citation type="submission" date="2021-01" db="EMBL/GenBank/DDBJ databases">
        <title>Genome public.</title>
        <authorList>
            <person name="Liu C."/>
            <person name="Sun Q."/>
        </authorList>
    </citation>
    <scope>NUCLEOTIDE SEQUENCE</scope>
    <source>
        <strain evidence="6">YIM B02565</strain>
    </source>
</reference>
<keyword evidence="2" id="KW-0479">Metal-binding</keyword>
<dbReference type="InterPro" id="IPR051453">
    <property type="entry name" value="MBL_Glyoxalase_II"/>
</dbReference>
<dbReference type="CDD" id="cd06262">
    <property type="entry name" value="metallo-hydrolase-like_MBL-fold"/>
    <property type="match status" value="1"/>
</dbReference>
<dbReference type="InterPro" id="IPR036866">
    <property type="entry name" value="RibonucZ/Hydroxyglut_hydro"/>
</dbReference>
<dbReference type="RefSeq" id="WP_202768502.1">
    <property type="nucleotide sequence ID" value="NZ_JAESWA010000023.1"/>
</dbReference>
<keyword evidence="3" id="KW-0378">Hydrolase</keyword>
<proteinExistence type="predicted"/>
<evidence type="ECO:0000256" key="2">
    <source>
        <dbReference type="ARBA" id="ARBA00022723"/>
    </source>
</evidence>
<dbReference type="SMART" id="SM00849">
    <property type="entry name" value="Lactamase_B"/>
    <property type="match status" value="1"/>
</dbReference>
<dbReference type="GO" id="GO:0016787">
    <property type="term" value="F:hydrolase activity"/>
    <property type="evidence" value="ECO:0007669"/>
    <property type="project" value="UniProtKB-KW"/>
</dbReference>
<feature type="domain" description="Metallo-beta-lactamase" evidence="5">
    <location>
        <begin position="11"/>
        <end position="185"/>
    </location>
</feature>
<evidence type="ECO:0000256" key="3">
    <source>
        <dbReference type="ARBA" id="ARBA00022801"/>
    </source>
</evidence>
<keyword evidence="7" id="KW-1185">Reference proteome</keyword>
<dbReference type="PANTHER" id="PTHR46233:SF3">
    <property type="entry name" value="HYDROXYACYLGLUTATHIONE HYDROLASE GLOC"/>
    <property type="match status" value="1"/>
</dbReference>
<name>A0A937K5K5_9CLOT</name>
<evidence type="ECO:0000313" key="7">
    <source>
        <dbReference type="Proteomes" id="UP000623681"/>
    </source>
</evidence>
<evidence type="ECO:0000256" key="1">
    <source>
        <dbReference type="ARBA" id="ARBA00001947"/>
    </source>
</evidence>
<keyword evidence="4" id="KW-0862">Zinc</keyword>
<organism evidence="6 7">
    <name type="scientific">Clostridium paridis</name>
    <dbReference type="NCBI Taxonomy" id="2803863"/>
    <lineage>
        <taxon>Bacteria</taxon>
        <taxon>Bacillati</taxon>
        <taxon>Bacillota</taxon>
        <taxon>Clostridia</taxon>
        <taxon>Eubacteriales</taxon>
        <taxon>Clostridiaceae</taxon>
        <taxon>Clostridium</taxon>
    </lineage>
</organism>
<dbReference type="SUPFAM" id="SSF56281">
    <property type="entry name" value="Metallo-hydrolase/oxidoreductase"/>
    <property type="match status" value="1"/>
</dbReference>
<dbReference type="InterPro" id="IPR001279">
    <property type="entry name" value="Metallo-B-lactamas"/>
</dbReference>